<evidence type="ECO:0000259" key="1">
    <source>
        <dbReference type="SMART" id="SM00966"/>
    </source>
</evidence>
<evidence type="ECO:0000313" key="3">
    <source>
        <dbReference type="Proteomes" id="UP000471640"/>
    </source>
</evidence>
<evidence type="ECO:0000313" key="2">
    <source>
        <dbReference type="EMBL" id="NEX23331.1"/>
    </source>
</evidence>
<dbReference type="SMART" id="SM00966">
    <property type="entry name" value="SpoVT_AbrB"/>
    <property type="match status" value="1"/>
</dbReference>
<dbReference type="SUPFAM" id="SSF89447">
    <property type="entry name" value="AbrB/MazE/MraZ-like"/>
    <property type="match status" value="1"/>
</dbReference>
<reference evidence="2 3" key="2">
    <citation type="submission" date="2020-02" db="EMBL/GenBank/DDBJ databases">
        <title>Genome sequences of Thiorhodococcus mannitoliphagus and Thiorhodococcus minor, purple sulfur photosynthetic bacteria in the gammaproteobacterial family, Chromatiaceae.</title>
        <authorList>
            <person name="Aviles F.A."/>
            <person name="Meyer T.E."/>
            <person name="Kyndt J.A."/>
        </authorList>
    </citation>
    <scope>NUCLEOTIDE SEQUENCE [LARGE SCALE GENOMIC DNA]</scope>
    <source>
        <strain evidence="2 3">DSM 18266</strain>
    </source>
</reference>
<dbReference type="AlphaFoldDB" id="A0A6P1E1W6"/>
<dbReference type="Proteomes" id="UP000471640">
    <property type="component" value="Unassembled WGS sequence"/>
</dbReference>
<keyword evidence="2" id="KW-0238">DNA-binding</keyword>
<protein>
    <submittedName>
        <fullName evidence="2">AbrB/MazE/SpoVT family DNA-binding domain-containing protein</fullName>
    </submittedName>
</protein>
<feature type="domain" description="SpoVT-AbrB" evidence="1">
    <location>
        <begin position="4"/>
        <end position="50"/>
    </location>
</feature>
<gene>
    <name evidence="2" type="ORF">G3480_24055</name>
</gene>
<accession>A0A6P1E1W6</accession>
<name>A0A6P1E1W6_9GAMM</name>
<reference evidence="3" key="1">
    <citation type="journal article" date="2020" name="Microbiol. Resour. Announc.">
        <title>Draft Genome Sequences of Thiorhodococcus mannitoliphagus and Thiorhodococcus minor, Purple Sulfur Photosynthetic Bacteria in the Gammaproteobacterial Family Chromatiaceae.</title>
        <authorList>
            <person name="Aviles F.A."/>
            <person name="Meyer T.E."/>
            <person name="Kyndt J.A."/>
        </authorList>
    </citation>
    <scope>NUCLEOTIDE SEQUENCE [LARGE SCALE GENOMIC DNA]</scope>
    <source>
        <strain evidence="3">DSM 18266</strain>
    </source>
</reference>
<dbReference type="InterPro" id="IPR007159">
    <property type="entry name" value="SpoVT-AbrB_dom"/>
</dbReference>
<keyword evidence="3" id="KW-1185">Reference proteome</keyword>
<dbReference type="GO" id="GO:0003677">
    <property type="term" value="F:DNA binding"/>
    <property type="evidence" value="ECO:0007669"/>
    <property type="project" value="UniProtKB-KW"/>
</dbReference>
<dbReference type="EMBL" id="JAAIJR010000187">
    <property type="protein sequence ID" value="NEX23331.1"/>
    <property type="molecule type" value="Genomic_DNA"/>
</dbReference>
<proteinExistence type="predicted"/>
<sequence>MDLVKLGKKGQVTIPRTILRSVGLSGEAPLLVETTPEGAILLKPAAVYPVEIYSEPRVTEFERENAVPEDLQARVRASLDRNN</sequence>
<dbReference type="InterPro" id="IPR037914">
    <property type="entry name" value="SpoVT-AbrB_sf"/>
</dbReference>
<dbReference type="Pfam" id="PF04014">
    <property type="entry name" value="MazE_antitoxin"/>
    <property type="match status" value="1"/>
</dbReference>
<organism evidence="2 3">
    <name type="scientific">Thiorhodococcus mannitoliphagus</name>
    <dbReference type="NCBI Taxonomy" id="329406"/>
    <lineage>
        <taxon>Bacteria</taxon>
        <taxon>Pseudomonadati</taxon>
        <taxon>Pseudomonadota</taxon>
        <taxon>Gammaproteobacteria</taxon>
        <taxon>Chromatiales</taxon>
        <taxon>Chromatiaceae</taxon>
        <taxon>Thiorhodococcus</taxon>
    </lineage>
</organism>
<comment type="caution">
    <text evidence="2">The sequence shown here is derived from an EMBL/GenBank/DDBJ whole genome shotgun (WGS) entry which is preliminary data.</text>
</comment>
<dbReference type="RefSeq" id="WP_164656767.1">
    <property type="nucleotide sequence ID" value="NZ_JAAIJR010000187.1"/>
</dbReference>